<proteinExistence type="predicted"/>
<comment type="caution">
    <text evidence="1">The sequence shown here is derived from an EMBL/GenBank/DDBJ whole genome shotgun (WGS) entry which is preliminary data.</text>
</comment>
<accession>A0ACB7EDV4</accession>
<organism evidence="1 2">
    <name type="scientific">Nibea albiflora</name>
    <name type="common">Yellow drum</name>
    <name type="synonym">Corvina albiflora</name>
    <dbReference type="NCBI Taxonomy" id="240163"/>
    <lineage>
        <taxon>Eukaryota</taxon>
        <taxon>Metazoa</taxon>
        <taxon>Chordata</taxon>
        <taxon>Craniata</taxon>
        <taxon>Vertebrata</taxon>
        <taxon>Euteleostomi</taxon>
        <taxon>Actinopterygii</taxon>
        <taxon>Neopterygii</taxon>
        <taxon>Teleostei</taxon>
        <taxon>Neoteleostei</taxon>
        <taxon>Acanthomorphata</taxon>
        <taxon>Eupercaria</taxon>
        <taxon>Sciaenidae</taxon>
        <taxon>Nibea</taxon>
    </lineage>
</organism>
<sequence length="173" mass="19930">MSDYQSALPSSSDDSSVTGQTVKQSLSSMNPPMYLQHEGSVHQHFVTGDVGSGNATVITPKKRADIQRWKLKRQPSTEQNNENTMFSAGFKDTTRKDEMNPIDLENWDESAAERKSTRERRVQIEPLLLEHEPRSRRELNISYKEHTCVQKGPDWFINQIKFHLTRTVKLQTK</sequence>
<evidence type="ECO:0000313" key="2">
    <source>
        <dbReference type="Proteomes" id="UP000805704"/>
    </source>
</evidence>
<gene>
    <name evidence="1" type="ORF">GBF38_002767</name>
</gene>
<evidence type="ECO:0000313" key="1">
    <source>
        <dbReference type="EMBL" id="KAG8000383.1"/>
    </source>
</evidence>
<keyword evidence="2" id="KW-1185">Reference proteome</keyword>
<reference evidence="1" key="1">
    <citation type="submission" date="2020-04" db="EMBL/GenBank/DDBJ databases">
        <title>A chromosome-scale assembly and high-density genetic map of the yellow drum (Nibea albiflora) genome.</title>
        <authorList>
            <person name="Xu D."/>
            <person name="Zhang W."/>
            <person name="Chen R."/>
            <person name="Tan P."/>
            <person name="Wang L."/>
            <person name="Song H."/>
            <person name="Tian L."/>
            <person name="Zhu Q."/>
            <person name="Wang B."/>
        </authorList>
    </citation>
    <scope>NUCLEOTIDE SEQUENCE</scope>
    <source>
        <strain evidence="1">ZJHYS-2018</strain>
    </source>
</reference>
<protein>
    <submittedName>
        <fullName evidence="1">Uncharacterized protein</fullName>
    </submittedName>
</protein>
<dbReference type="Proteomes" id="UP000805704">
    <property type="component" value="Chromosome 9"/>
</dbReference>
<dbReference type="EMBL" id="CM024797">
    <property type="protein sequence ID" value="KAG8000383.1"/>
    <property type="molecule type" value="Genomic_DNA"/>
</dbReference>
<name>A0ACB7EDV4_NIBAL</name>